<accession>A0ACC6UAZ7</accession>
<reference evidence="1" key="1">
    <citation type="submission" date="2024-07" db="EMBL/GenBank/DDBJ databases">
        <title>A survey of Mimosa microsymbionts across Brazilian biomes reveals a high diversity of Paraburkholderia nodulating endemic species, but also that Cupriavidus is common as a symbiont of widespread species.</title>
        <authorList>
            <person name="Rouws L."/>
            <person name="Barauna A."/>
            <person name="Beukes C."/>
            <person name="Rouws J.R.C."/>
            <person name="De Faria S.M."/>
            <person name="Gross E."/>
            <person name="Bueno Dos Reis Junior F."/>
            <person name="Simon M.F."/>
            <person name="Maluk M."/>
            <person name="Odee D.W."/>
            <person name="Kenicer G."/>
            <person name="Young J.P.W."/>
            <person name="Reis V.M."/>
            <person name="Zilli J."/>
            <person name="James E.K."/>
        </authorList>
    </citation>
    <scope>NUCLEOTIDE SEQUENCE</scope>
    <source>
        <strain evidence="1">EG181B</strain>
    </source>
</reference>
<proteinExistence type="predicted"/>
<name>A0ACC6UAZ7_9BURK</name>
<protein>
    <submittedName>
        <fullName evidence="1">Uncharacterized protein</fullName>
    </submittedName>
</protein>
<dbReference type="Proteomes" id="UP001558850">
    <property type="component" value="Unassembled WGS sequence"/>
</dbReference>
<evidence type="ECO:0000313" key="2">
    <source>
        <dbReference type="Proteomes" id="UP001558850"/>
    </source>
</evidence>
<evidence type="ECO:0000313" key="1">
    <source>
        <dbReference type="EMBL" id="MEX3936635.1"/>
    </source>
</evidence>
<organism evidence="1 2">
    <name type="scientific">Paraburkholderia phymatum</name>
    <dbReference type="NCBI Taxonomy" id="148447"/>
    <lineage>
        <taxon>Bacteria</taxon>
        <taxon>Pseudomonadati</taxon>
        <taxon>Pseudomonadota</taxon>
        <taxon>Betaproteobacteria</taxon>
        <taxon>Burkholderiales</taxon>
        <taxon>Burkholderiaceae</taxon>
        <taxon>Paraburkholderia</taxon>
    </lineage>
</organism>
<sequence>MKTMFAAMASALLVSTAFAQTAAPAPSTPATATTRAGKADLKAGTEAQAGATKATVGKASGEAGVKKIPTAHAKAKAHKVSKKTQAVKAGPSTAKADAGNEANGAGAKTDAPLKKGRSVSAMHGG</sequence>
<gene>
    <name evidence="1" type="ORF">AB4Y32_33505</name>
</gene>
<keyword evidence="2" id="KW-1185">Reference proteome</keyword>
<comment type="caution">
    <text evidence="1">The sequence shown here is derived from an EMBL/GenBank/DDBJ whole genome shotgun (WGS) entry which is preliminary data.</text>
</comment>
<dbReference type="EMBL" id="JBFRCH010000035">
    <property type="protein sequence ID" value="MEX3936635.1"/>
    <property type="molecule type" value="Genomic_DNA"/>
</dbReference>